<organism evidence="1 2">
    <name type="scientific">Rhizobium aquaticum</name>
    <dbReference type="NCBI Taxonomy" id="1549636"/>
    <lineage>
        <taxon>Bacteria</taxon>
        <taxon>Pseudomonadati</taxon>
        <taxon>Pseudomonadota</taxon>
        <taxon>Alphaproteobacteria</taxon>
        <taxon>Hyphomicrobiales</taxon>
        <taxon>Rhizobiaceae</taxon>
        <taxon>Rhizobium/Agrobacterium group</taxon>
        <taxon>Rhizobium</taxon>
    </lineage>
</organism>
<evidence type="ECO:0000313" key="2">
    <source>
        <dbReference type="Proteomes" id="UP001549047"/>
    </source>
</evidence>
<reference evidence="1 2" key="1">
    <citation type="submission" date="2024-06" db="EMBL/GenBank/DDBJ databases">
        <title>Genomic Encyclopedia of Type Strains, Phase IV (KMG-IV): sequencing the most valuable type-strain genomes for metagenomic binning, comparative biology and taxonomic classification.</title>
        <authorList>
            <person name="Goeker M."/>
        </authorList>
    </citation>
    <scope>NUCLEOTIDE SEQUENCE [LARGE SCALE GENOMIC DNA]</scope>
    <source>
        <strain evidence="1 2">DSM 29780</strain>
    </source>
</reference>
<keyword evidence="2" id="KW-1185">Reference proteome</keyword>
<name>A0ABV2IUW6_9HYPH</name>
<dbReference type="EMBL" id="JBEPMB010000001">
    <property type="protein sequence ID" value="MET3612267.1"/>
    <property type="molecule type" value="Genomic_DNA"/>
</dbReference>
<accession>A0ABV2IUW6</accession>
<sequence length="78" mass="9544">MFELQLRDARELDLALDIIRRKFGFWRTLRALLATEMQRRRKARELAFLDNRTRRDIGLPEIEVEPHILWPGRWDSRL</sequence>
<comment type="caution">
    <text evidence="1">The sequence shown here is derived from an EMBL/GenBank/DDBJ whole genome shotgun (WGS) entry which is preliminary data.</text>
</comment>
<dbReference type="Proteomes" id="UP001549047">
    <property type="component" value="Unassembled WGS sequence"/>
</dbReference>
<protein>
    <submittedName>
        <fullName evidence="1">Uncharacterized protein YjiS (DUF1127 family)</fullName>
    </submittedName>
</protein>
<evidence type="ECO:0000313" key="1">
    <source>
        <dbReference type="EMBL" id="MET3612267.1"/>
    </source>
</evidence>
<gene>
    <name evidence="1" type="ORF">ABID16_000572</name>
</gene>
<proteinExistence type="predicted"/>
<dbReference type="RefSeq" id="WP_354554839.1">
    <property type="nucleotide sequence ID" value="NZ_JBEPMB010000001.1"/>
</dbReference>